<evidence type="ECO:0000256" key="1">
    <source>
        <dbReference type="SAM" id="MobiDB-lite"/>
    </source>
</evidence>
<feature type="region of interest" description="Disordered" evidence="1">
    <location>
        <begin position="1"/>
        <end position="35"/>
    </location>
</feature>
<evidence type="ECO:0000313" key="2">
    <source>
        <dbReference type="EnsemblMetazoa" id="CJA24899.1"/>
    </source>
</evidence>
<dbReference type="Proteomes" id="UP000005237">
    <property type="component" value="Unassembled WGS sequence"/>
</dbReference>
<reference evidence="3" key="1">
    <citation type="submission" date="2010-08" db="EMBL/GenBank/DDBJ databases">
        <authorList>
            <consortium name="Caenorhabditis japonica Sequencing Consortium"/>
            <person name="Wilson R.K."/>
        </authorList>
    </citation>
    <scope>NUCLEOTIDE SEQUENCE [LARGE SCALE GENOMIC DNA]</scope>
    <source>
        <strain evidence="3">DF5081</strain>
    </source>
</reference>
<name>A0A8R1E960_CAEJA</name>
<dbReference type="EnsemblMetazoa" id="CJA24899.1">
    <property type="protein sequence ID" value="CJA24899.1"/>
    <property type="gene ID" value="WBGene00180471"/>
</dbReference>
<evidence type="ECO:0000313" key="3">
    <source>
        <dbReference type="Proteomes" id="UP000005237"/>
    </source>
</evidence>
<dbReference type="AlphaFoldDB" id="A0A8R1E960"/>
<protein>
    <submittedName>
        <fullName evidence="2">Uncharacterized protein</fullName>
    </submittedName>
</protein>
<organism evidence="2 3">
    <name type="scientific">Caenorhabditis japonica</name>
    <dbReference type="NCBI Taxonomy" id="281687"/>
    <lineage>
        <taxon>Eukaryota</taxon>
        <taxon>Metazoa</taxon>
        <taxon>Ecdysozoa</taxon>
        <taxon>Nematoda</taxon>
        <taxon>Chromadorea</taxon>
        <taxon>Rhabditida</taxon>
        <taxon>Rhabditina</taxon>
        <taxon>Rhabditomorpha</taxon>
        <taxon>Rhabditoidea</taxon>
        <taxon>Rhabditidae</taxon>
        <taxon>Peloderinae</taxon>
        <taxon>Caenorhabditis</taxon>
    </lineage>
</organism>
<accession>A0A8R1E960</accession>
<sequence>MAVMALPLSTPRHHLQSSSDFQPPAKSLPFPIRNQRSFADLRERTPFSDKSETSREIVIDPSQFTSSNIFAKQF</sequence>
<proteinExistence type="predicted"/>
<keyword evidence="3" id="KW-1185">Reference proteome</keyword>
<reference evidence="2" key="2">
    <citation type="submission" date="2022-06" db="UniProtKB">
        <authorList>
            <consortium name="EnsemblMetazoa"/>
        </authorList>
    </citation>
    <scope>IDENTIFICATION</scope>
    <source>
        <strain evidence="2">DF5081</strain>
    </source>
</reference>